<evidence type="ECO:0000256" key="1">
    <source>
        <dbReference type="ARBA" id="ARBA00010562"/>
    </source>
</evidence>
<protein>
    <submittedName>
        <fullName evidence="3">DNA-damage-inducible protein J</fullName>
    </submittedName>
</protein>
<evidence type="ECO:0000256" key="2">
    <source>
        <dbReference type="ARBA" id="ARBA00022649"/>
    </source>
</evidence>
<evidence type="ECO:0000313" key="4">
    <source>
        <dbReference type="Proteomes" id="UP001223420"/>
    </source>
</evidence>
<dbReference type="RefSeq" id="WP_230368003.1">
    <property type="nucleotide sequence ID" value="NZ_JAJALK010000019.1"/>
</dbReference>
<dbReference type="AlphaFoldDB" id="A0AAJ1TTT3"/>
<evidence type="ECO:0000313" key="3">
    <source>
        <dbReference type="EMBL" id="MDQ0547036.1"/>
    </source>
</evidence>
<gene>
    <name evidence="3" type="ORF">QO001_005989</name>
</gene>
<dbReference type="GO" id="GO:0006355">
    <property type="term" value="P:regulation of DNA-templated transcription"/>
    <property type="evidence" value="ECO:0007669"/>
    <property type="project" value="InterPro"/>
</dbReference>
<dbReference type="EMBL" id="JAUSWL010000020">
    <property type="protein sequence ID" value="MDQ0547036.1"/>
    <property type="molecule type" value="Genomic_DNA"/>
</dbReference>
<dbReference type="InterPro" id="IPR013321">
    <property type="entry name" value="Arc_rbn_hlx_hlx"/>
</dbReference>
<dbReference type="Pfam" id="PF04221">
    <property type="entry name" value="RelB"/>
    <property type="match status" value="1"/>
</dbReference>
<dbReference type="Gene3D" id="1.10.1220.10">
    <property type="entry name" value="Met repressor-like"/>
    <property type="match status" value="1"/>
</dbReference>
<dbReference type="GO" id="GO:0044010">
    <property type="term" value="P:single-species biofilm formation"/>
    <property type="evidence" value="ECO:0007669"/>
    <property type="project" value="InterPro"/>
</dbReference>
<dbReference type="GO" id="GO:0015643">
    <property type="term" value="F:toxic substance binding"/>
    <property type="evidence" value="ECO:0007669"/>
    <property type="project" value="InterPro"/>
</dbReference>
<dbReference type="NCBIfam" id="TIGR02384">
    <property type="entry name" value="RelB_DinJ"/>
    <property type="match status" value="1"/>
</dbReference>
<proteinExistence type="inferred from homology"/>
<sequence>MPADTVVRARIDLATKERATKALDAMGLSVSDAIRLLMVRIADEQRLPFAVRVPNAATHAAIAELEAGKGARIGDVDALMADLHADD</sequence>
<reference evidence="3" key="1">
    <citation type="submission" date="2023-07" db="EMBL/GenBank/DDBJ databases">
        <title>Genomic Encyclopedia of Type Strains, Phase IV (KMG-IV): sequencing the most valuable type-strain genomes for metagenomic binning, comparative biology and taxonomic classification.</title>
        <authorList>
            <person name="Goeker M."/>
        </authorList>
    </citation>
    <scope>NUCLEOTIDE SEQUENCE</scope>
    <source>
        <strain evidence="3">DSM 19569</strain>
    </source>
</reference>
<accession>A0AAJ1TTT3</accession>
<comment type="similarity">
    <text evidence="1">Belongs to the RelB/DinJ antitoxin family.</text>
</comment>
<dbReference type="PANTHER" id="PTHR38781:SF1">
    <property type="entry name" value="ANTITOXIN DINJ-RELATED"/>
    <property type="match status" value="1"/>
</dbReference>
<name>A0AAJ1TTT3_9HYPH</name>
<dbReference type="Proteomes" id="UP001223420">
    <property type="component" value="Unassembled WGS sequence"/>
</dbReference>
<dbReference type="GO" id="GO:0006351">
    <property type="term" value="P:DNA-templated transcription"/>
    <property type="evidence" value="ECO:0007669"/>
    <property type="project" value="TreeGrafter"/>
</dbReference>
<keyword evidence="2" id="KW-1277">Toxin-antitoxin system</keyword>
<dbReference type="PIRSF" id="PIRSF003108">
    <property type="entry name" value="DinJ"/>
    <property type="match status" value="1"/>
</dbReference>
<comment type="caution">
    <text evidence="3">The sequence shown here is derived from an EMBL/GenBank/DDBJ whole genome shotgun (WGS) entry which is preliminary data.</text>
</comment>
<organism evidence="3 4">
    <name type="scientific">Methylobacterium brachiatum</name>
    <dbReference type="NCBI Taxonomy" id="269660"/>
    <lineage>
        <taxon>Bacteria</taxon>
        <taxon>Pseudomonadati</taxon>
        <taxon>Pseudomonadota</taxon>
        <taxon>Alphaproteobacteria</taxon>
        <taxon>Hyphomicrobiales</taxon>
        <taxon>Methylobacteriaceae</taxon>
        <taxon>Methylobacterium</taxon>
    </lineage>
</organism>
<dbReference type="GO" id="GO:0000987">
    <property type="term" value="F:cis-regulatory region sequence-specific DNA binding"/>
    <property type="evidence" value="ECO:0007669"/>
    <property type="project" value="InterPro"/>
</dbReference>
<dbReference type="InterPro" id="IPR026262">
    <property type="entry name" value="DinJ"/>
</dbReference>
<dbReference type="PANTHER" id="PTHR38781">
    <property type="entry name" value="ANTITOXIN DINJ-RELATED"/>
    <property type="match status" value="1"/>
</dbReference>
<dbReference type="InterPro" id="IPR007337">
    <property type="entry name" value="RelB/DinJ"/>
</dbReference>